<feature type="compositionally biased region" description="Low complexity" evidence="1">
    <location>
        <begin position="551"/>
        <end position="564"/>
    </location>
</feature>
<accession>G0RIM5</accession>
<evidence type="ECO:0000313" key="3">
    <source>
        <dbReference type="EMBL" id="EGR49233.1"/>
    </source>
</evidence>
<evidence type="ECO:0000256" key="1">
    <source>
        <dbReference type="SAM" id="MobiDB-lite"/>
    </source>
</evidence>
<organism evidence="4">
    <name type="scientific">Hypocrea jecorina (strain QM6a)</name>
    <name type="common">Trichoderma reesei</name>
    <dbReference type="NCBI Taxonomy" id="431241"/>
    <lineage>
        <taxon>Eukaryota</taxon>
        <taxon>Fungi</taxon>
        <taxon>Dikarya</taxon>
        <taxon>Ascomycota</taxon>
        <taxon>Pezizomycotina</taxon>
        <taxon>Sordariomycetes</taxon>
        <taxon>Hypocreomycetidae</taxon>
        <taxon>Hypocreales</taxon>
        <taxon>Hypocreaceae</taxon>
        <taxon>Trichoderma</taxon>
    </lineage>
</organism>
<dbReference type="InterPro" id="IPR036844">
    <property type="entry name" value="Hint_dom_sf"/>
</dbReference>
<dbReference type="Proteomes" id="UP000008984">
    <property type="component" value="Unassembled WGS sequence"/>
</dbReference>
<name>G0RIM5_HYPJQ</name>
<dbReference type="PANTHER" id="PTHR10579:SF156">
    <property type="entry name" value="VWFA DOMAIN-CONTAINING PROTEIN"/>
    <property type="match status" value="1"/>
</dbReference>
<dbReference type="Gene3D" id="3.40.50.410">
    <property type="entry name" value="von Willebrand factor, type A domain"/>
    <property type="match status" value="1"/>
</dbReference>
<dbReference type="PROSITE" id="PS50234">
    <property type="entry name" value="VWFA"/>
    <property type="match status" value="1"/>
</dbReference>
<reference evidence="3 4" key="1">
    <citation type="journal article" date="2008" name="Nat. Biotechnol.">
        <title>Genome sequencing and analysis of the biomass-degrading fungus Trichoderma reesei (syn. Hypocrea jecorina).</title>
        <authorList>
            <person name="Martinez D."/>
            <person name="Berka R.M."/>
            <person name="Henrissat B."/>
            <person name="Saloheimo M."/>
            <person name="Arvas M."/>
            <person name="Baker S.E."/>
            <person name="Chapman J."/>
            <person name="Chertkov O."/>
            <person name="Coutinho P.M."/>
            <person name="Cullen D."/>
            <person name="Danchin E.G."/>
            <person name="Grigoriev I.V."/>
            <person name="Harris P."/>
            <person name="Jackson M."/>
            <person name="Kubicek C.P."/>
            <person name="Han C.S."/>
            <person name="Ho I."/>
            <person name="Larrondo L.F."/>
            <person name="de Leon A.L."/>
            <person name="Magnuson J.K."/>
            <person name="Merino S."/>
            <person name="Misra M."/>
            <person name="Nelson B."/>
            <person name="Putnam N."/>
            <person name="Robbertse B."/>
            <person name="Salamov A.A."/>
            <person name="Schmoll M."/>
            <person name="Terry A."/>
            <person name="Thayer N."/>
            <person name="Westerholm-Parvinen A."/>
            <person name="Schoch C.L."/>
            <person name="Yao J."/>
            <person name="Barabote R."/>
            <person name="Nelson M.A."/>
            <person name="Detter C."/>
            <person name="Bruce D."/>
            <person name="Kuske C.R."/>
            <person name="Xie G."/>
            <person name="Richardson P."/>
            <person name="Rokhsar D.S."/>
            <person name="Lucas S.M."/>
            <person name="Rubin E.M."/>
            <person name="Dunn-Coleman N."/>
            <person name="Ward M."/>
            <person name="Brettin T.S."/>
        </authorList>
    </citation>
    <scope>NUCLEOTIDE SEQUENCE [LARGE SCALE GENOMIC DNA]</scope>
    <source>
        <strain evidence="3 4">QM6a</strain>
    </source>
</reference>
<sequence length="775" mass="83821">MTNLNKHHQPTDVPLVHAQLEQLSIAENKPKQAAGDPPPYDAHSGPVDLQLHHIPSKEALLVKIQPPKEPAKPISHVACDIVLVIDVSGSMCAAAPVPGEGGEETGLSVLDLTKHAAFTIIETMDERDRLGIVTFETESKVVQCLEPMTDTNKEQARARIKALRPLGSTNLWHGMLDAIKLFTKELSRSHRVPAMMVLTDGEPNHMCPPQGYIPKLRAMPPLPATIHTFGFGYTLRSGLLKSIAEFSGGNYAFIPDAGMIGTVFVHAVANLQSTFATNASLTLSYASPVKVEQTTGDAVNQQAPVEFGYRQRKLTISLGNIQYGQSRDLWLRLRGATQEKQASDSVLLEATLAFEEAGRSSSSSSSLVSARLGGSDALDAETLSPAEMAYQESRALILSFISTLFPLASDGEYKSLTLANQQIKKREELSQLIETLPSGDFADNLNKSLLEDLCGEHPKGQISLALSTPHFFTKWGRHYLPSYANALSRQICNSFKDSAPLQFGSESPLFIACRDRLDTAFDSIPAPEPSRVVLSSSSSRRRRQSSGGGTTSHTTTTTTTQPSSMARYRNSSGVCFAGSTAVELASGRVTEIRRLRHGTRVRTPLGSKKVAMVLKTKVSNETLCRIGSVLVTPWHPLSTDGKGWDFPASMSDDAVLYTGSIYSVLLQPDRRPDAHAIRVGDAWGVTLGHGIMRGDDARAHGFFGDYRRVKSGLMKLDSAGRKGVVQGRGIERDAMTGLVRGFRRTGITKGGGGGGGQHRHLVTDALLHGSELTTK</sequence>
<dbReference type="SUPFAM" id="SSF53300">
    <property type="entry name" value="vWA-like"/>
    <property type="match status" value="1"/>
</dbReference>
<dbReference type="SMART" id="SM00327">
    <property type="entry name" value="VWA"/>
    <property type="match status" value="1"/>
</dbReference>
<feature type="region of interest" description="Disordered" evidence="1">
    <location>
        <begin position="528"/>
        <end position="566"/>
    </location>
</feature>
<dbReference type="OrthoDB" id="10264538at2759"/>
<dbReference type="InterPro" id="IPR002035">
    <property type="entry name" value="VWF_A"/>
</dbReference>
<keyword evidence="4" id="KW-1185">Reference proteome</keyword>
<dbReference type="InterPro" id="IPR039510">
    <property type="entry name" value="Vint_dom"/>
</dbReference>
<dbReference type="KEGG" id="tre:TRIREDRAFT_61350"/>
<dbReference type="InterPro" id="IPR036465">
    <property type="entry name" value="vWFA_dom_sf"/>
</dbReference>
<dbReference type="STRING" id="431241.G0RIM5"/>
<dbReference type="VEuPathDB" id="FungiDB:TRIREDRAFT_61350"/>
<dbReference type="InterPro" id="IPR032838">
    <property type="entry name" value="Vwaint_dom"/>
</dbReference>
<evidence type="ECO:0000313" key="4">
    <source>
        <dbReference type="Proteomes" id="UP000008984"/>
    </source>
</evidence>
<dbReference type="Pfam" id="PF14624">
    <property type="entry name" value="Vwaint"/>
    <property type="match status" value="1"/>
</dbReference>
<dbReference type="HOGENOM" id="CLU_013635_0_0_1"/>
<dbReference type="InterPro" id="IPR051266">
    <property type="entry name" value="CLCR"/>
</dbReference>
<dbReference type="RefSeq" id="XP_006965195.1">
    <property type="nucleotide sequence ID" value="XM_006965133.1"/>
</dbReference>
<dbReference type="SUPFAM" id="SSF51294">
    <property type="entry name" value="Hedgehog/intein (Hint) domain"/>
    <property type="match status" value="1"/>
</dbReference>
<dbReference type="AlphaFoldDB" id="G0RIM5"/>
<proteinExistence type="predicted"/>
<dbReference type="EMBL" id="GL985063">
    <property type="protein sequence ID" value="EGR49233.1"/>
    <property type="molecule type" value="Genomic_DNA"/>
</dbReference>
<dbReference type="Pfam" id="PF00092">
    <property type="entry name" value="VWA"/>
    <property type="match status" value="1"/>
</dbReference>
<gene>
    <name evidence="3" type="ORF">TRIREDRAFT_61350</name>
</gene>
<dbReference type="GeneID" id="18486761"/>
<dbReference type="eggNOG" id="ENOG502REND">
    <property type="taxonomic scope" value="Eukaryota"/>
</dbReference>
<dbReference type="Pfam" id="PF14623">
    <property type="entry name" value="Vint"/>
    <property type="match status" value="1"/>
</dbReference>
<dbReference type="PANTHER" id="PTHR10579">
    <property type="entry name" value="CALCIUM-ACTIVATED CHLORIDE CHANNEL REGULATOR"/>
    <property type="match status" value="1"/>
</dbReference>
<feature type="domain" description="VWFA" evidence="2">
    <location>
        <begin position="80"/>
        <end position="268"/>
    </location>
</feature>
<evidence type="ECO:0000259" key="2">
    <source>
        <dbReference type="PROSITE" id="PS50234"/>
    </source>
</evidence>
<protein>
    <submittedName>
        <fullName evidence="3">Predicted protein</fullName>
    </submittedName>
</protein>